<dbReference type="OrthoDB" id="343744at2"/>
<accession>A0A656HHC4</accession>
<evidence type="ECO:0008006" key="11">
    <source>
        <dbReference type="Google" id="ProtNLM"/>
    </source>
</evidence>
<keyword evidence="3 6" id="KW-0812">Transmembrane</keyword>
<evidence type="ECO:0000259" key="8">
    <source>
        <dbReference type="Pfam" id="PF12704"/>
    </source>
</evidence>
<organism evidence="9 10">
    <name type="scientific">Thiothrix nivea (strain ATCC 35100 / DSM 5205 / JP2)</name>
    <dbReference type="NCBI Taxonomy" id="870187"/>
    <lineage>
        <taxon>Bacteria</taxon>
        <taxon>Pseudomonadati</taxon>
        <taxon>Pseudomonadota</taxon>
        <taxon>Gammaproteobacteria</taxon>
        <taxon>Thiotrichales</taxon>
        <taxon>Thiotrichaceae</taxon>
        <taxon>Thiothrix</taxon>
    </lineage>
</organism>
<reference evidence="10" key="1">
    <citation type="journal article" date="2011" name="Stand. Genomic Sci.">
        <title>Genome sequence of the filamentous, gliding Thiothrix nivea neotype strain (JP2(T)).</title>
        <authorList>
            <person name="Lapidus A."/>
            <person name="Nolan M."/>
            <person name="Lucas S."/>
            <person name="Glavina Del Rio T."/>
            <person name="Tice H."/>
            <person name="Cheng J.F."/>
            <person name="Tapia R."/>
            <person name="Han C."/>
            <person name="Goodwin L."/>
            <person name="Pitluck S."/>
            <person name="Liolios K."/>
            <person name="Pagani I."/>
            <person name="Ivanova N."/>
            <person name="Huntemann M."/>
            <person name="Mavromatis K."/>
            <person name="Mikhailova N."/>
            <person name="Pati A."/>
            <person name="Chen A."/>
            <person name="Palaniappan K."/>
            <person name="Land M."/>
            <person name="Brambilla E.M."/>
            <person name="Rohde M."/>
            <person name="Abt B."/>
            <person name="Verbarg S."/>
            <person name="Goker M."/>
            <person name="Bristow J."/>
            <person name="Eisen J.A."/>
            <person name="Markowitz V."/>
            <person name="Hugenholtz P."/>
            <person name="Kyrpides N.C."/>
            <person name="Klenk H.P."/>
            <person name="Woyke T."/>
        </authorList>
    </citation>
    <scope>NUCLEOTIDE SEQUENCE [LARGE SCALE GENOMIC DNA]</scope>
    <source>
        <strain evidence="10">ATCC 35100 / DSM 5205 / JP2</strain>
    </source>
</reference>
<dbReference type="PANTHER" id="PTHR30287">
    <property type="entry name" value="MEMBRANE COMPONENT OF PREDICTED ABC SUPERFAMILY METABOLITE UPTAKE TRANSPORTER"/>
    <property type="match status" value="1"/>
</dbReference>
<feature type="transmembrane region" description="Helical" evidence="6">
    <location>
        <begin position="302"/>
        <end position="326"/>
    </location>
</feature>
<feature type="transmembrane region" description="Helical" evidence="6">
    <location>
        <begin position="371"/>
        <end position="394"/>
    </location>
</feature>
<feature type="transmembrane region" description="Helical" evidence="6">
    <location>
        <begin position="762"/>
        <end position="782"/>
    </location>
</feature>
<proteinExistence type="predicted"/>
<dbReference type="EMBL" id="JH651384">
    <property type="protein sequence ID" value="EIJ35434.1"/>
    <property type="molecule type" value="Genomic_DNA"/>
</dbReference>
<evidence type="ECO:0000313" key="10">
    <source>
        <dbReference type="Proteomes" id="UP000005317"/>
    </source>
</evidence>
<comment type="subcellular location">
    <subcellularLocation>
        <location evidence="1">Cell membrane</location>
        <topology evidence="1">Multi-pass membrane protein</topology>
    </subcellularLocation>
</comment>
<feature type="domain" description="ABC3 transporter permease C-terminal" evidence="7">
    <location>
        <begin position="673"/>
        <end position="789"/>
    </location>
</feature>
<dbReference type="InterPro" id="IPR003838">
    <property type="entry name" value="ABC3_permease_C"/>
</dbReference>
<feature type="transmembrane region" description="Helical" evidence="6">
    <location>
        <begin position="347"/>
        <end position="365"/>
    </location>
</feature>
<keyword evidence="5 6" id="KW-0472">Membrane</keyword>
<dbReference type="AlphaFoldDB" id="A0A656HHC4"/>
<evidence type="ECO:0000256" key="4">
    <source>
        <dbReference type="ARBA" id="ARBA00022989"/>
    </source>
</evidence>
<evidence type="ECO:0000256" key="2">
    <source>
        <dbReference type="ARBA" id="ARBA00022475"/>
    </source>
</evidence>
<sequence precursor="true">MLLARSSWRFFTRHPWQLWLTLLSIALGTAVIIAVDLANQTAQDSFRQSVQVLSGEMTHEITAVRGTIPDDFYRQLRVEWGYRDSAPLVETTWVRDGLQQTVLGIDPFAAPLQRGAQADISSEDVRRLLTEPGAMVQVGDEVWVADIATAQGDSPGLTSIQLKLTEAEAAKLQTRLPPSLKLDSFANRQQAFTQMTQAFQTNLTAMSLLAVLVGAFLVYNTMTFSVLQRRRSFAIGRMVGITGGQLFRHLLLEALVLGAAGSILGVLLGVLLGQGLLVLVTQTIRDLYVNVRATDLLLTPGLLLKGVGITLLAVLVATLAPALEAARVSPVQVARQSTLEQGGRRMGVGLVVAGVALMLVSWGLIGVSGKSLLLGFVGLFVLIVGYSLCVPLVLRLGLRGLQQVPGLRAFLLSRMAIRSVEASLSRTALAIIALSVAVSATVGVGIMIGSFRASVADWLGMTLSSDLYVSAVTEDAARVSGTLRPEWLGRIQALPEVQSVSTGRTTRLPVDGVEIPVLVMQAGRHSGRGFDFLSGGDAAWQQFLAGKGVLVSEPFAYHNGKRVGDTVRMPTDVAGEVALPVLGVFRDYSATQGMVVLPRSLYWRYWQDRSVSSIGMKLAEGADEAVLKRKLQAWAGELPQPGQGLVVRSNRDIRENSLQVFDRTFAITNVLRLLVIIVAFVGVFSALMALFLEKGREYAVLRATGFTPKQLQWLVTGQAALIGVLAGLLALPLGGLMSVVLIDIINQRSFGWTMQTHFFPLTGVQAVLLALAAALLASVYPVRRIGRVSVREGLDGR</sequence>
<dbReference type="InterPro" id="IPR025857">
    <property type="entry name" value="MacB_PCD"/>
</dbReference>
<feature type="transmembrane region" description="Helical" evidence="6">
    <location>
        <begin position="713"/>
        <end position="742"/>
    </location>
</feature>
<feature type="transmembrane region" description="Helical" evidence="6">
    <location>
        <begin position="428"/>
        <end position="451"/>
    </location>
</feature>
<dbReference type="PANTHER" id="PTHR30287:SF2">
    <property type="entry name" value="BLL1001 PROTEIN"/>
    <property type="match status" value="1"/>
</dbReference>
<evidence type="ECO:0000256" key="1">
    <source>
        <dbReference type="ARBA" id="ARBA00004651"/>
    </source>
</evidence>
<feature type="transmembrane region" description="Helical" evidence="6">
    <location>
        <begin position="203"/>
        <end position="227"/>
    </location>
</feature>
<evidence type="ECO:0000259" key="7">
    <source>
        <dbReference type="Pfam" id="PF02687"/>
    </source>
</evidence>
<feature type="transmembrane region" description="Helical" evidence="6">
    <location>
        <begin position="255"/>
        <end position="282"/>
    </location>
</feature>
<evidence type="ECO:0000256" key="5">
    <source>
        <dbReference type="ARBA" id="ARBA00023136"/>
    </source>
</evidence>
<protein>
    <recommendedName>
        <fullName evidence="11">ABC3 transporter permease protein domain-containing protein</fullName>
    </recommendedName>
</protein>
<keyword evidence="4 6" id="KW-1133">Transmembrane helix</keyword>
<dbReference type="Proteomes" id="UP000005317">
    <property type="component" value="Unassembled WGS sequence"/>
</dbReference>
<evidence type="ECO:0000256" key="3">
    <source>
        <dbReference type="ARBA" id="ARBA00022692"/>
    </source>
</evidence>
<dbReference type="Pfam" id="PF12704">
    <property type="entry name" value="MacB_PCD"/>
    <property type="match status" value="1"/>
</dbReference>
<dbReference type="RefSeq" id="WP_002709336.1">
    <property type="nucleotide sequence ID" value="NZ_JH651384.1"/>
</dbReference>
<evidence type="ECO:0000313" key="9">
    <source>
        <dbReference type="EMBL" id="EIJ35434.1"/>
    </source>
</evidence>
<keyword evidence="2" id="KW-1003">Cell membrane</keyword>
<keyword evidence="10" id="KW-1185">Reference proteome</keyword>
<evidence type="ECO:0000256" key="6">
    <source>
        <dbReference type="SAM" id="Phobius"/>
    </source>
</evidence>
<name>A0A656HHC4_THINJ</name>
<gene>
    <name evidence="9" type="ORF">Thini_2903</name>
</gene>
<feature type="domain" description="ABC3 transporter permease C-terminal" evidence="7">
    <location>
        <begin position="205"/>
        <end position="330"/>
    </location>
</feature>
<dbReference type="GO" id="GO:0005886">
    <property type="term" value="C:plasma membrane"/>
    <property type="evidence" value="ECO:0007669"/>
    <property type="project" value="UniProtKB-SubCell"/>
</dbReference>
<feature type="domain" description="MacB-like periplasmic core" evidence="8">
    <location>
        <begin position="427"/>
        <end position="632"/>
    </location>
</feature>
<dbReference type="Pfam" id="PF02687">
    <property type="entry name" value="FtsX"/>
    <property type="match status" value="2"/>
</dbReference>
<dbReference type="InterPro" id="IPR038766">
    <property type="entry name" value="Membrane_comp_ABC_pdt"/>
</dbReference>
<feature type="transmembrane region" description="Helical" evidence="6">
    <location>
        <begin position="670"/>
        <end position="692"/>
    </location>
</feature>